<evidence type="ECO:0000313" key="2">
    <source>
        <dbReference type="Proteomes" id="UP000488956"/>
    </source>
</evidence>
<sequence length="90" mass="9595">SSGLRFGGDVPRRMMLGGDMLLDDDLMPGGDMLLDDDLVPGGDMVLDEDLVLGGDMVRGEDLFPGTATVLIMLIEEGATIAEDVIMKVLR</sequence>
<proteinExistence type="predicted"/>
<dbReference type="AlphaFoldDB" id="A0A6G0JFV4"/>
<name>A0A6G0JFV4_9STRA</name>
<gene>
    <name evidence="1" type="ORF">PF010_g31961</name>
</gene>
<comment type="caution">
    <text evidence="1">The sequence shown here is derived from an EMBL/GenBank/DDBJ whole genome shotgun (WGS) entry which is preliminary data.</text>
</comment>
<reference evidence="1 2" key="1">
    <citation type="submission" date="2018-09" db="EMBL/GenBank/DDBJ databases">
        <title>Genomic investigation of the strawberry pathogen Phytophthora fragariae indicates pathogenicity is determined by transcriptional variation in three key races.</title>
        <authorList>
            <person name="Adams T.M."/>
            <person name="Armitage A.D."/>
            <person name="Sobczyk M.K."/>
            <person name="Bates H.J."/>
            <person name="Dunwell J.M."/>
            <person name="Nellist C.F."/>
            <person name="Harrison R.J."/>
        </authorList>
    </citation>
    <scope>NUCLEOTIDE SEQUENCE [LARGE SCALE GENOMIC DNA]</scope>
    <source>
        <strain evidence="1 2">ONT-3</strain>
    </source>
</reference>
<feature type="non-terminal residue" evidence="1">
    <location>
        <position position="1"/>
    </location>
</feature>
<evidence type="ECO:0000313" key="1">
    <source>
        <dbReference type="EMBL" id="KAE9055928.1"/>
    </source>
</evidence>
<accession>A0A6G0JFV4</accession>
<dbReference type="EMBL" id="QXFX01008199">
    <property type="protein sequence ID" value="KAE9055928.1"/>
    <property type="molecule type" value="Genomic_DNA"/>
</dbReference>
<dbReference type="Proteomes" id="UP000488956">
    <property type="component" value="Unassembled WGS sequence"/>
</dbReference>
<organism evidence="1 2">
    <name type="scientific">Phytophthora fragariae</name>
    <dbReference type="NCBI Taxonomy" id="53985"/>
    <lineage>
        <taxon>Eukaryota</taxon>
        <taxon>Sar</taxon>
        <taxon>Stramenopiles</taxon>
        <taxon>Oomycota</taxon>
        <taxon>Peronosporomycetes</taxon>
        <taxon>Peronosporales</taxon>
        <taxon>Peronosporaceae</taxon>
        <taxon>Phytophthora</taxon>
    </lineage>
</organism>
<protein>
    <submittedName>
        <fullName evidence="1">Uncharacterized protein</fullName>
    </submittedName>
</protein>